<dbReference type="GO" id="GO:0009423">
    <property type="term" value="P:chorismate biosynthetic process"/>
    <property type="evidence" value="ECO:0007669"/>
    <property type="project" value="UniProtKB-UniRule"/>
</dbReference>
<reference evidence="11 12" key="1">
    <citation type="submission" date="2020-03" db="EMBL/GenBank/DDBJ databases">
        <title>Complete genome sequences of two sulfur-disproportionating bacterial strains T55J and Mzg5.</title>
        <authorList>
            <person name="Umezawa K."/>
            <person name="Kojima H."/>
            <person name="Kato Y."/>
            <person name="Fukui M."/>
        </authorList>
    </citation>
    <scope>NUCLEOTIDE SEQUENCE [LARGE SCALE GENOMIC DNA]</scope>
    <source>
        <strain evidence="11 12">T55J</strain>
    </source>
</reference>
<feature type="binding site" evidence="8">
    <location>
        <position position="67"/>
    </location>
    <ligand>
        <name>shikimate</name>
        <dbReference type="ChEBI" id="CHEBI:36208"/>
    </ligand>
</feature>
<evidence type="ECO:0000256" key="2">
    <source>
        <dbReference type="ARBA" id="ARBA00012962"/>
    </source>
</evidence>
<feature type="binding site" evidence="8">
    <location>
        <begin position="131"/>
        <end position="135"/>
    </location>
    <ligand>
        <name>NADP(+)</name>
        <dbReference type="ChEBI" id="CHEBI:58349"/>
    </ligand>
</feature>
<evidence type="ECO:0000256" key="6">
    <source>
        <dbReference type="ARBA" id="ARBA00023141"/>
    </source>
</evidence>
<protein>
    <recommendedName>
        <fullName evidence="2 8">Shikimate dehydrogenase (NADP(+))</fullName>
        <shortName evidence="8">SDH</shortName>
        <ecNumber evidence="2 8">1.1.1.25</ecNumber>
    </recommendedName>
</protein>
<feature type="domain" description="Shikimate dehydrogenase substrate binding N-terminal" evidence="9">
    <location>
        <begin position="12"/>
        <end position="94"/>
    </location>
</feature>
<feature type="domain" description="SDH C-terminal" evidence="10">
    <location>
        <begin position="245"/>
        <end position="274"/>
    </location>
</feature>
<dbReference type="InterPro" id="IPR041121">
    <property type="entry name" value="SDH_C"/>
</dbReference>
<dbReference type="HAMAP" id="MF_00222">
    <property type="entry name" value="Shikimate_DH_AroE"/>
    <property type="match status" value="1"/>
</dbReference>
<feature type="binding site" evidence="8">
    <location>
        <position position="224"/>
    </location>
    <ligand>
        <name>NADP(+)</name>
        <dbReference type="ChEBI" id="CHEBI:58349"/>
    </ligand>
</feature>
<evidence type="ECO:0000256" key="1">
    <source>
        <dbReference type="ARBA" id="ARBA00004871"/>
    </source>
</evidence>
<evidence type="ECO:0000256" key="5">
    <source>
        <dbReference type="ARBA" id="ARBA00023002"/>
    </source>
</evidence>
<proteinExistence type="inferred from homology"/>
<organism evidence="11 12">
    <name type="scientific">Dissulfurispira thermophila</name>
    <dbReference type="NCBI Taxonomy" id="2715679"/>
    <lineage>
        <taxon>Bacteria</taxon>
        <taxon>Pseudomonadati</taxon>
        <taxon>Nitrospirota</taxon>
        <taxon>Thermodesulfovibrionia</taxon>
        <taxon>Thermodesulfovibrionales</taxon>
        <taxon>Dissulfurispiraceae</taxon>
        <taxon>Dissulfurispira</taxon>
    </lineage>
</organism>
<dbReference type="Pfam" id="PF08501">
    <property type="entry name" value="Shikimate_dh_N"/>
    <property type="match status" value="1"/>
</dbReference>
<feature type="binding site" evidence="8">
    <location>
        <position position="252"/>
    </location>
    <ligand>
        <name>shikimate</name>
        <dbReference type="ChEBI" id="CHEBI:36208"/>
    </ligand>
</feature>
<dbReference type="KEGG" id="dtp:JZK55_18850"/>
<comment type="similarity">
    <text evidence="8">Belongs to the shikimate dehydrogenase family.</text>
</comment>
<feature type="binding site" evidence="8">
    <location>
        <begin position="20"/>
        <end position="22"/>
    </location>
    <ligand>
        <name>shikimate</name>
        <dbReference type="ChEBI" id="CHEBI:36208"/>
    </ligand>
</feature>
<dbReference type="InterPro" id="IPR011342">
    <property type="entry name" value="Shikimate_DH"/>
</dbReference>
<dbReference type="GO" id="GO:0005829">
    <property type="term" value="C:cytosol"/>
    <property type="evidence" value="ECO:0007669"/>
    <property type="project" value="TreeGrafter"/>
</dbReference>
<evidence type="ECO:0000256" key="3">
    <source>
        <dbReference type="ARBA" id="ARBA00022605"/>
    </source>
</evidence>
<evidence type="ECO:0000259" key="9">
    <source>
        <dbReference type="Pfam" id="PF08501"/>
    </source>
</evidence>
<dbReference type="SUPFAM" id="SSF51735">
    <property type="entry name" value="NAD(P)-binding Rossmann-fold domains"/>
    <property type="match status" value="1"/>
</dbReference>
<dbReference type="NCBIfam" id="NF001319">
    <property type="entry name" value="PRK00258.3-3"/>
    <property type="match status" value="1"/>
</dbReference>
<dbReference type="FunFam" id="3.40.50.10860:FF:000004">
    <property type="entry name" value="Quinate/shikimate dehydrogenase"/>
    <property type="match status" value="1"/>
</dbReference>
<dbReference type="InterPro" id="IPR046346">
    <property type="entry name" value="Aminoacid_DH-like_N_sf"/>
</dbReference>
<keyword evidence="6 8" id="KW-0057">Aromatic amino acid biosynthesis</keyword>
<comment type="pathway">
    <text evidence="1 8">Metabolic intermediate biosynthesis; chorismate biosynthesis; chorismate from D-erythrose 4-phosphate and phosphoenolpyruvate: step 4/7.</text>
</comment>
<dbReference type="PANTHER" id="PTHR21089:SF1">
    <property type="entry name" value="BIFUNCTIONAL 3-DEHYDROQUINATE DEHYDRATASE_SHIKIMATE DEHYDROGENASE, CHLOROPLASTIC"/>
    <property type="match status" value="1"/>
</dbReference>
<dbReference type="SUPFAM" id="SSF53223">
    <property type="entry name" value="Aminoacid dehydrogenase-like, N-terminal domain"/>
    <property type="match status" value="1"/>
</dbReference>
<dbReference type="PANTHER" id="PTHR21089">
    <property type="entry name" value="SHIKIMATE DEHYDROGENASE"/>
    <property type="match status" value="1"/>
</dbReference>
<dbReference type="Gene3D" id="3.40.50.10860">
    <property type="entry name" value="Leucine Dehydrogenase, chain A, domain 1"/>
    <property type="match status" value="1"/>
</dbReference>
<dbReference type="GO" id="GO:0004764">
    <property type="term" value="F:shikimate 3-dehydrogenase (NADP+) activity"/>
    <property type="evidence" value="ECO:0007669"/>
    <property type="project" value="UniProtKB-UniRule"/>
</dbReference>
<dbReference type="GO" id="GO:0008652">
    <property type="term" value="P:amino acid biosynthetic process"/>
    <property type="evidence" value="ECO:0007669"/>
    <property type="project" value="UniProtKB-KW"/>
</dbReference>
<keyword evidence="5 8" id="KW-0560">Oxidoreductase</keyword>
<dbReference type="RefSeq" id="WP_203472119.1">
    <property type="nucleotide sequence ID" value="NZ_AP022873.1"/>
</dbReference>
<comment type="subunit">
    <text evidence="8">Homodimer.</text>
</comment>
<evidence type="ECO:0000256" key="8">
    <source>
        <dbReference type="HAMAP-Rule" id="MF_00222"/>
    </source>
</evidence>
<dbReference type="InterPro" id="IPR022893">
    <property type="entry name" value="Shikimate_DH_fam"/>
</dbReference>
<feature type="binding site" evidence="8">
    <location>
        <position position="245"/>
    </location>
    <ligand>
        <name>NADP(+)</name>
        <dbReference type="ChEBI" id="CHEBI:58349"/>
    </ligand>
</feature>
<feature type="active site" description="Proton acceptor" evidence="8">
    <location>
        <position position="71"/>
    </location>
</feature>
<keyword evidence="3 8" id="KW-0028">Amino-acid biosynthesis</keyword>
<feature type="binding site" evidence="8">
    <location>
        <position position="226"/>
    </location>
    <ligand>
        <name>shikimate</name>
        <dbReference type="ChEBI" id="CHEBI:36208"/>
    </ligand>
</feature>
<evidence type="ECO:0000256" key="7">
    <source>
        <dbReference type="ARBA" id="ARBA00049442"/>
    </source>
</evidence>
<evidence type="ECO:0000259" key="10">
    <source>
        <dbReference type="Pfam" id="PF18317"/>
    </source>
</evidence>
<gene>
    <name evidence="8 11" type="primary">aroE</name>
    <name evidence="11" type="ORF">JZK55_18850</name>
</gene>
<dbReference type="InterPro" id="IPR036291">
    <property type="entry name" value="NAD(P)-bd_dom_sf"/>
</dbReference>
<dbReference type="CDD" id="cd01065">
    <property type="entry name" value="NAD_bind_Shikimate_DH"/>
    <property type="match status" value="1"/>
</dbReference>
<evidence type="ECO:0000313" key="11">
    <source>
        <dbReference type="EMBL" id="BCB96963.1"/>
    </source>
</evidence>
<name>A0A7G1H4B4_9BACT</name>
<comment type="catalytic activity">
    <reaction evidence="7 8">
        <text>shikimate + NADP(+) = 3-dehydroshikimate + NADPH + H(+)</text>
        <dbReference type="Rhea" id="RHEA:17737"/>
        <dbReference type="ChEBI" id="CHEBI:15378"/>
        <dbReference type="ChEBI" id="CHEBI:16630"/>
        <dbReference type="ChEBI" id="CHEBI:36208"/>
        <dbReference type="ChEBI" id="CHEBI:57783"/>
        <dbReference type="ChEBI" id="CHEBI:58349"/>
        <dbReference type="EC" id="1.1.1.25"/>
    </reaction>
</comment>
<dbReference type="EC" id="1.1.1.25" evidence="2 8"/>
<accession>A0A7G1H4B4</accession>
<feature type="binding site" evidence="8">
    <location>
        <position position="107"/>
    </location>
    <ligand>
        <name>shikimate</name>
        <dbReference type="ChEBI" id="CHEBI:36208"/>
    </ligand>
</feature>
<comment type="caution">
    <text evidence="8">Lacks conserved residue(s) required for the propagation of feature annotation.</text>
</comment>
<dbReference type="Pfam" id="PF18317">
    <property type="entry name" value="SDH_C"/>
    <property type="match status" value="1"/>
</dbReference>
<feature type="binding site" evidence="8">
    <location>
        <position position="92"/>
    </location>
    <ligand>
        <name>shikimate</name>
        <dbReference type="ChEBI" id="CHEBI:36208"/>
    </ligand>
</feature>
<dbReference type="Proteomes" id="UP000516360">
    <property type="component" value="Chromosome"/>
</dbReference>
<dbReference type="EMBL" id="AP022873">
    <property type="protein sequence ID" value="BCB96963.1"/>
    <property type="molecule type" value="Genomic_DNA"/>
</dbReference>
<feature type="binding site" evidence="8">
    <location>
        <position position="83"/>
    </location>
    <ligand>
        <name>NADP(+)</name>
        <dbReference type="ChEBI" id="CHEBI:58349"/>
    </ligand>
</feature>
<comment type="function">
    <text evidence="8">Involved in the biosynthesis of the chorismate, which leads to the biosynthesis of aromatic amino acids. Catalyzes the reversible NADPH linked reduction of 3-dehydroshikimate (DHSA) to yield shikimate (SA).</text>
</comment>
<dbReference type="UniPathway" id="UPA00053">
    <property type="reaction ID" value="UER00087"/>
</dbReference>
<dbReference type="AlphaFoldDB" id="A0A7G1H4B4"/>
<dbReference type="GO" id="GO:0019632">
    <property type="term" value="P:shikimate metabolic process"/>
    <property type="evidence" value="ECO:0007669"/>
    <property type="project" value="InterPro"/>
</dbReference>
<evidence type="ECO:0000313" key="12">
    <source>
        <dbReference type="Proteomes" id="UP000516360"/>
    </source>
</evidence>
<evidence type="ECO:0000256" key="4">
    <source>
        <dbReference type="ARBA" id="ARBA00022857"/>
    </source>
</evidence>
<dbReference type="Gene3D" id="3.40.50.720">
    <property type="entry name" value="NAD(P)-binding Rossmann-like Domain"/>
    <property type="match status" value="1"/>
</dbReference>
<sequence>MNISGKTRVTGLFGYPVEHSLSPLMHNAAFKYLGLDYCYVTFLVSPDLLGDAVKAIKALNLSGVNVTVPHKENVINFLDEISEEASFIGAVNTIKNDNGKLIGYNTDGRGFMRSLTESNIDVRGKKILILGSGGASRAIGYYLCKEAKEVYLFDIDNKKAVLLRDHLNRLKGNVLLADIESVRNKDFFSDIGVIINATPLGLKPDDPVPVDISVINKNHIVCDLIYKETPLLKNASMIGCKTMDGLGMLLYQGVFAFEIWTGVIPPVDVMRQAIGKR</sequence>
<dbReference type="GO" id="GO:0050661">
    <property type="term" value="F:NADP binding"/>
    <property type="evidence" value="ECO:0007669"/>
    <property type="project" value="InterPro"/>
</dbReference>
<dbReference type="NCBIfam" id="TIGR00507">
    <property type="entry name" value="aroE"/>
    <property type="match status" value="1"/>
</dbReference>
<dbReference type="GO" id="GO:0009073">
    <property type="term" value="P:aromatic amino acid family biosynthetic process"/>
    <property type="evidence" value="ECO:0007669"/>
    <property type="project" value="UniProtKB-KW"/>
</dbReference>
<dbReference type="InterPro" id="IPR013708">
    <property type="entry name" value="Shikimate_DH-bd_N"/>
</dbReference>
<keyword evidence="12" id="KW-1185">Reference proteome</keyword>
<keyword evidence="4 8" id="KW-0521">NADP</keyword>